<dbReference type="STRING" id="1178825.SAMN05216261_0575"/>
<dbReference type="Pfam" id="PF10282">
    <property type="entry name" value="Lactonase"/>
    <property type="match status" value="1"/>
</dbReference>
<proteinExistence type="inferred from homology"/>
<protein>
    <submittedName>
        <fullName evidence="3">6-phosphogluconolactonase</fullName>
    </submittedName>
</protein>
<evidence type="ECO:0000313" key="4">
    <source>
        <dbReference type="Proteomes" id="UP000184396"/>
    </source>
</evidence>
<dbReference type="Proteomes" id="UP000184396">
    <property type="component" value="Unassembled WGS sequence"/>
</dbReference>
<dbReference type="GO" id="GO:0006006">
    <property type="term" value="P:glucose metabolic process"/>
    <property type="evidence" value="ECO:0007669"/>
    <property type="project" value="UniProtKB-KW"/>
</dbReference>
<dbReference type="PANTHER" id="PTHR30344:SF1">
    <property type="entry name" value="6-PHOSPHOGLUCONOLACTONASE"/>
    <property type="match status" value="1"/>
</dbReference>
<dbReference type="SUPFAM" id="SSF51004">
    <property type="entry name" value="C-terminal (heme d1) domain of cytochrome cd1-nitrite reductase"/>
    <property type="match status" value="1"/>
</dbReference>
<dbReference type="InterPro" id="IPR011048">
    <property type="entry name" value="Haem_d1_sf"/>
</dbReference>
<gene>
    <name evidence="3" type="ORF">SAMN05216261_0575</name>
</gene>
<dbReference type="AlphaFoldDB" id="A0A1M6AR37"/>
<dbReference type="OrthoDB" id="9790815at2"/>
<dbReference type="EMBL" id="FQYK01000001">
    <property type="protein sequence ID" value="SHI38984.1"/>
    <property type="molecule type" value="Genomic_DNA"/>
</dbReference>
<dbReference type="InterPro" id="IPR019405">
    <property type="entry name" value="Lactonase_7-beta_prop"/>
</dbReference>
<dbReference type="InterPro" id="IPR050282">
    <property type="entry name" value="Cycloisomerase_2"/>
</dbReference>
<dbReference type="InterPro" id="IPR015943">
    <property type="entry name" value="WD40/YVTN_repeat-like_dom_sf"/>
</dbReference>
<evidence type="ECO:0000256" key="2">
    <source>
        <dbReference type="ARBA" id="ARBA00022526"/>
    </source>
</evidence>
<dbReference type="RefSeq" id="WP_019386093.1">
    <property type="nucleotide sequence ID" value="NZ_ALIH01000001.1"/>
</dbReference>
<keyword evidence="2" id="KW-0313">Glucose metabolism</keyword>
<dbReference type="eggNOG" id="COG2706">
    <property type="taxonomic scope" value="Bacteria"/>
</dbReference>
<comment type="similarity">
    <text evidence="1">Belongs to the cycloisomerase 2 family.</text>
</comment>
<dbReference type="GO" id="GO:0017057">
    <property type="term" value="F:6-phosphogluconolactonase activity"/>
    <property type="evidence" value="ECO:0007669"/>
    <property type="project" value="TreeGrafter"/>
</dbReference>
<keyword evidence="2" id="KW-0119">Carbohydrate metabolism</keyword>
<accession>A0A1M6AR37</accession>
<evidence type="ECO:0000256" key="1">
    <source>
        <dbReference type="ARBA" id="ARBA00005564"/>
    </source>
</evidence>
<dbReference type="PANTHER" id="PTHR30344">
    <property type="entry name" value="6-PHOSPHOGLUCONOLACTONASE-RELATED"/>
    <property type="match status" value="1"/>
</dbReference>
<dbReference type="Gene3D" id="2.130.10.10">
    <property type="entry name" value="YVTN repeat-like/Quinoprotein amine dehydrogenase"/>
    <property type="match status" value="1"/>
</dbReference>
<evidence type="ECO:0000313" key="3">
    <source>
        <dbReference type="EMBL" id="SHI38984.1"/>
    </source>
</evidence>
<sequence>MKHVLYLILACTLLNCQQQGTTLYIGTYTDGESEGIYQLKFNPNTGILSDLKLAATTKNPSFLAYSPDKKFLYAVGETENGTVSAFKTKVGGNLELINTEKTFGGAPCHVSVNSEGTKAVVSNYLGGNIALYNFNDDGSLTEASQVIDHNDTIQKSHAHSAQFYKGELYVADLGRNSLFHYNKNNTGAFDLISSNLVDFPENAGPRHFALTKDGQFIYIINEYAGSITAAKKVNANFELIDHYSTLDSNYTGPNSCADIHLSHDEKFLYGSNRGENSIAVFKRNTTNGTLEKIQNMSVHGDWPRNFTLDPTGKFLLVANKKSHNISVFSVDANTGKLAFMYDVKVPSPVCLLF</sequence>
<reference evidence="3 4" key="1">
    <citation type="submission" date="2016-11" db="EMBL/GenBank/DDBJ databases">
        <authorList>
            <person name="Jaros S."/>
            <person name="Januszkiewicz K."/>
            <person name="Wedrychowicz H."/>
        </authorList>
    </citation>
    <scope>NUCLEOTIDE SEQUENCE [LARGE SCALE GENOMIC DNA]</scope>
    <source>
        <strain evidence="3 4">CGMCC 1.12213</strain>
    </source>
</reference>
<keyword evidence="4" id="KW-1185">Reference proteome</keyword>
<organism evidence="3 4">
    <name type="scientific">Algibacter luteus</name>
    <dbReference type="NCBI Taxonomy" id="1178825"/>
    <lineage>
        <taxon>Bacteria</taxon>
        <taxon>Pseudomonadati</taxon>
        <taxon>Bacteroidota</taxon>
        <taxon>Flavobacteriia</taxon>
        <taxon>Flavobacteriales</taxon>
        <taxon>Flavobacteriaceae</taxon>
        <taxon>Algibacter</taxon>
    </lineage>
</organism>
<name>A0A1M6AR37_9FLAO</name>